<dbReference type="Gene3D" id="3.40.50.300">
    <property type="entry name" value="P-loop containing nucleotide triphosphate hydrolases"/>
    <property type="match status" value="2"/>
</dbReference>
<dbReference type="InterPro" id="IPR011545">
    <property type="entry name" value="DEAD/DEAH_box_helicase_dom"/>
</dbReference>
<keyword evidence="10" id="KW-1185">Reference proteome</keyword>
<gene>
    <name evidence="9" type="ORF">QBC35DRAFT_479978</name>
</gene>
<feature type="domain" description="Helicase ATP-binding" evidence="7">
    <location>
        <begin position="108"/>
        <end position="300"/>
    </location>
</feature>
<evidence type="ECO:0000256" key="1">
    <source>
        <dbReference type="ARBA" id="ARBA00022741"/>
    </source>
</evidence>
<keyword evidence="1 5" id="KW-0547">Nucleotide-binding</keyword>
<evidence type="ECO:0000256" key="4">
    <source>
        <dbReference type="ARBA" id="ARBA00022884"/>
    </source>
</evidence>
<dbReference type="GO" id="GO:0016787">
    <property type="term" value="F:hydrolase activity"/>
    <property type="evidence" value="ECO:0007669"/>
    <property type="project" value="UniProtKB-KW"/>
</dbReference>
<dbReference type="InterPro" id="IPR001650">
    <property type="entry name" value="Helicase_C-like"/>
</dbReference>
<sequence length="646" mass="70928">MMRSNILRHAAACRVAIAARPVQIASRVSASALASSRTSSLAVACRPFNSLLRFYSSESAAVSEELAQSDVITKFRDLESVGVHRAIVRSIVNGMKYEDMTTVQSLTIKPALAGKDLVAQAKTGTGKTLAFLVPIIQKVLESQPDLAEFDRRPRNAKSDDIRAVIISPTRELAEQIGAEASKLVQGTGIKVQVGVGGTGKRDMLWKCRREGCHILVGTPGRLNDLLEDTTSGIAAPNLQALCLDEADRMLDVGFDKELDSILRLLPNRRDVPRQTLLYSATMPKDVVGLARKYINPSNFEFVQTVRGDETPTHERVPQYIIPCRGFDNMPATFLELLRREQQAARDDKTKLPVKMMVFLPTTASVIAWAFAFRRLAYQDRTIPKVSDIHSKLTQATRTRAAEDFKRAQSAILFSSDVTARGMDFPNVTHVVQIHLPGQREDYIHRIGRTGRAGKEGKAYLLASDNEIPVARRRLPGLPIQRCADFPSASIDVSNANPDELPPSFKEIRGAFSKTPSDIIQQWYSAYLGGATKGVDKQDVIYEINAMSKNVFGLDEQPGVSPSLLRNLGRVDGLRVATPEPDRYHRDGARGGFGGRDQRGGGRGGFGGRDQRGGGRGGFERKPRDGFEAMEFAGRESKSSRPPPASF</sequence>
<dbReference type="AlphaFoldDB" id="A0AAN6X474"/>
<comment type="function">
    <text evidence="5">RNA helicase.</text>
</comment>
<keyword evidence="4 5" id="KW-0694">RNA-binding</keyword>
<name>A0AAN6X474_9PEZI</name>
<feature type="compositionally biased region" description="Basic and acidic residues" evidence="6">
    <location>
        <begin position="608"/>
        <end position="638"/>
    </location>
</feature>
<evidence type="ECO:0000256" key="6">
    <source>
        <dbReference type="SAM" id="MobiDB-lite"/>
    </source>
</evidence>
<evidence type="ECO:0000256" key="5">
    <source>
        <dbReference type="RuleBase" id="RU365068"/>
    </source>
</evidence>
<dbReference type="PANTHER" id="PTHR24031">
    <property type="entry name" value="RNA HELICASE"/>
    <property type="match status" value="1"/>
</dbReference>
<keyword evidence="3 5" id="KW-0067">ATP-binding</keyword>
<evidence type="ECO:0000259" key="7">
    <source>
        <dbReference type="PROSITE" id="PS51192"/>
    </source>
</evidence>
<dbReference type="InterPro" id="IPR027417">
    <property type="entry name" value="P-loop_NTPase"/>
</dbReference>
<evidence type="ECO:0000313" key="10">
    <source>
        <dbReference type="Proteomes" id="UP001302126"/>
    </source>
</evidence>
<dbReference type="SMART" id="SM00490">
    <property type="entry name" value="HELICc"/>
    <property type="match status" value="1"/>
</dbReference>
<dbReference type="GO" id="GO:0005524">
    <property type="term" value="F:ATP binding"/>
    <property type="evidence" value="ECO:0007669"/>
    <property type="project" value="UniProtKB-UniRule"/>
</dbReference>
<comment type="caution">
    <text evidence="9">The sequence shown here is derived from an EMBL/GenBank/DDBJ whole genome shotgun (WGS) entry which is preliminary data.</text>
</comment>
<feature type="region of interest" description="Disordered" evidence="6">
    <location>
        <begin position="577"/>
        <end position="646"/>
    </location>
</feature>
<dbReference type="PROSITE" id="PS51194">
    <property type="entry name" value="HELICASE_CTER"/>
    <property type="match status" value="1"/>
</dbReference>
<evidence type="ECO:0000256" key="3">
    <source>
        <dbReference type="ARBA" id="ARBA00022840"/>
    </source>
</evidence>
<dbReference type="SUPFAM" id="SSF52540">
    <property type="entry name" value="P-loop containing nucleoside triphosphate hydrolases"/>
    <property type="match status" value="2"/>
</dbReference>
<evidence type="ECO:0000313" key="9">
    <source>
        <dbReference type="EMBL" id="KAK4193699.1"/>
    </source>
</evidence>
<dbReference type="GO" id="GO:0003724">
    <property type="term" value="F:RNA helicase activity"/>
    <property type="evidence" value="ECO:0007669"/>
    <property type="project" value="UniProtKB-EC"/>
</dbReference>
<accession>A0AAN6X474</accession>
<feature type="compositionally biased region" description="Gly residues" evidence="6">
    <location>
        <begin position="589"/>
        <end position="607"/>
    </location>
</feature>
<dbReference type="EMBL" id="MU864350">
    <property type="protein sequence ID" value="KAK4193699.1"/>
    <property type="molecule type" value="Genomic_DNA"/>
</dbReference>
<comment type="similarity">
    <text evidence="5">Belongs to the DEAD box helicase family.</text>
</comment>
<feature type="domain" description="Helicase C-terminal" evidence="8">
    <location>
        <begin position="332"/>
        <end position="508"/>
    </location>
</feature>
<proteinExistence type="inferred from homology"/>
<dbReference type="CDD" id="cd18787">
    <property type="entry name" value="SF2_C_DEAD"/>
    <property type="match status" value="1"/>
</dbReference>
<dbReference type="InterPro" id="IPR014001">
    <property type="entry name" value="Helicase_ATP-bd"/>
</dbReference>
<comment type="domain">
    <text evidence="5">The Q motif is unique to and characteristic of the DEAD box family of RNA helicases and controls ATP binding and hydrolysis.</text>
</comment>
<dbReference type="EC" id="3.6.4.13" evidence="5"/>
<dbReference type="GO" id="GO:0003723">
    <property type="term" value="F:RNA binding"/>
    <property type="evidence" value="ECO:0007669"/>
    <property type="project" value="UniProtKB-UniRule"/>
</dbReference>
<evidence type="ECO:0000259" key="8">
    <source>
        <dbReference type="PROSITE" id="PS51194"/>
    </source>
</evidence>
<reference evidence="9" key="2">
    <citation type="submission" date="2023-05" db="EMBL/GenBank/DDBJ databases">
        <authorList>
            <consortium name="Lawrence Berkeley National Laboratory"/>
            <person name="Steindorff A."/>
            <person name="Hensen N."/>
            <person name="Bonometti L."/>
            <person name="Westerberg I."/>
            <person name="Brannstrom I.O."/>
            <person name="Guillou S."/>
            <person name="Cros-Aarteil S."/>
            <person name="Calhoun S."/>
            <person name="Haridas S."/>
            <person name="Kuo A."/>
            <person name="Mondo S."/>
            <person name="Pangilinan J."/>
            <person name="Riley R."/>
            <person name="Labutti K."/>
            <person name="Andreopoulos B."/>
            <person name="Lipzen A."/>
            <person name="Chen C."/>
            <person name="Yanf M."/>
            <person name="Daum C."/>
            <person name="Ng V."/>
            <person name="Clum A."/>
            <person name="Ohm R."/>
            <person name="Martin F."/>
            <person name="Silar P."/>
            <person name="Natvig D."/>
            <person name="Lalanne C."/>
            <person name="Gautier V."/>
            <person name="Ament-Velasquez S.L."/>
            <person name="Kruys A."/>
            <person name="Hutchinson M.I."/>
            <person name="Powell A.J."/>
            <person name="Barry K."/>
            <person name="Miller A.N."/>
            <person name="Grigoriev I.V."/>
            <person name="Debuchy R."/>
            <person name="Gladieux P."/>
            <person name="Thoren M.H."/>
            <person name="Johannesson H."/>
        </authorList>
    </citation>
    <scope>NUCLEOTIDE SEQUENCE</scope>
    <source>
        <strain evidence="9">PSN309</strain>
    </source>
</reference>
<comment type="catalytic activity">
    <reaction evidence="5">
        <text>ATP + H2O = ADP + phosphate + H(+)</text>
        <dbReference type="Rhea" id="RHEA:13065"/>
        <dbReference type="ChEBI" id="CHEBI:15377"/>
        <dbReference type="ChEBI" id="CHEBI:15378"/>
        <dbReference type="ChEBI" id="CHEBI:30616"/>
        <dbReference type="ChEBI" id="CHEBI:43474"/>
        <dbReference type="ChEBI" id="CHEBI:456216"/>
        <dbReference type="EC" id="3.6.4.13"/>
    </reaction>
</comment>
<dbReference type="PROSITE" id="PS51192">
    <property type="entry name" value="HELICASE_ATP_BIND_1"/>
    <property type="match status" value="1"/>
</dbReference>
<reference evidence="9" key="1">
    <citation type="journal article" date="2023" name="Mol. Phylogenet. Evol.">
        <title>Genome-scale phylogeny and comparative genomics of the fungal order Sordariales.</title>
        <authorList>
            <person name="Hensen N."/>
            <person name="Bonometti L."/>
            <person name="Westerberg I."/>
            <person name="Brannstrom I.O."/>
            <person name="Guillou S."/>
            <person name="Cros-Aarteil S."/>
            <person name="Calhoun S."/>
            <person name="Haridas S."/>
            <person name="Kuo A."/>
            <person name="Mondo S."/>
            <person name="Pangilinan J."/>
            <person name="Riley R."/>
            <person name="LaButti K."/>
            <person name="Andreopoulos B."/>
            <person name="Lipzen A."/>
            <person name="Chen C."/>
            <person name="Yan M."/>
            <person name="Daum C."/>
            <person name="Ng V."/>
            <person name="Clum A."/>
            <person name="Steindorff A."/>
            <person name="Ohm R.A."/>
            <person name="Martin F."/>
            <person name="Silar P."/>
            <person name="Natvig D.O."/>
            <person name="Lalanne C."/>
            <person name="Gautier V."/>
            <person name="Ament-Velasquez S.L."/>
            <person name="Kruys A."/>
            <person name="Hutchinson M.I."/>
            <person name="Powell A.J."/>
            <person name="Barry K."/>
            <person name="Miller A.N."/>
            <person name="Grigoriev I.V."/>
            <person name="Debuchy R."/>
            <person name="Gladieux P."/>
            <person name="Hiltunen Thoren M."/>
            <person name="Johannesson H."/>
        </authorList>
    </citation>
    <scope>NUCLEOTIDE SEQUENCE</scope>
    <source>
        <strain evidence="9">PSN309</strain>
    </source>
</reference>
<keyword evidence="2 5" id="KW-0378">Hydrolase</keyword>
<keyword evidence="5 9" id="KW-0347">Helicase</keyword>
<dbReference type="SMART" id="SM00487">
    <property type="entry name" value="DEXDc"/>
    <property type="match status" value="1"/>
</dbReference>
<dbReference type="Proteomes" id="UP001302126">
    <property type="component" value="Unassembled WGS sequence"/>
</dbReference>
<organism evidence="9 10">
    <name type="scientific">Podospora australis</name>
    <dbReference type="NCBI Taxonomy" id="1536484"/>
    <lineage>
        <taxon>Eukaryota</taxon>
        <taxon>Fungi</taxon>
        <taxon>Dikarya</taxon>
        <taxon>Ascomycota</taxon>
        <taxon>Pezizomycotina</taxon>
        <taxon>Sordariomycetes</taxon>
        <taxon>Sordariomycetidae</taxon>
        <taxon>Sordariales</taxon>
        <taxon>Podosporaceae</taxon>
        <taxon>Podospora</taxon>
    </lineage>
</organism>
<dbReference type="Pfam" id="PF00270">
    <property type="entry name" value="DEAD"/>
    <property type="match status" value="1"/>
</dbReference>
<protein>
    <recommendedName>
        <fullName evidence="5">ATP-dependent RNA helicase</fullName>
        <ecNumber evidence="5">3.6.4.13</ecNumber>
    </recommendedName>
</protein>
<feature type="compositionally biased region" description="Basic and acidic residues" evidence="6">
    <location>
        <begin position="579"/>
        <end position="588"/>
    </location>
</feature>
<dbReference type="Pfam" id="PF00271">
    <property type="entry name" value="Helicase_C"/>
    <property type="match status" value="1"/>
</dbReference>
<evidence type="ECO:0000256" key="2">
    <source>
        <dbReference type="ARBA" id="ARBA00022801"/>
    </source>
</evidence>